<feature type="region of interest" description="Disordered" evidence="5">
    <location>
        <begin position="281"/>
        <end position="311"/>
    </location>
</feature>
<evidence type="ECO:0000313" key="8">
    <source>
        <dbReference type="Proteomes" id="UP000627369"/>
    </source>
</evidence>
<evidence type="ECO:0000256" key="3">
    <source>
        <dbReference type="ARBA" id="ARBA00023098"/>
    </source>
</evidence>
<feature type="active site" description="Nucleophile" evidence="4">
    <location>
        <position position="50"/>
    </location>
</feature>
<dbReference type="RefSeq" id="WP_189670884.1">
    <property type="nucleotide sequence ID" value="NZ_BNAS01000006.1"/>
</dbReference>
<dbReference type="Proteomes" id="UP000627369">
    <property type="component" value="Unassembled WGS sequence"/>
</dbReference>
<feature type="short sequence motif" description="GXGXXG" evidence="4">
    <location>
        <begin position="21"/>
        <end position="26"/>
    </location>
</feature>
<feature type="active site" description="Proton acceptor" evidence="4">
    <location>
        <position position="166"/>
    </location>
</feature>
<feature type="short sequence motif" description="GXSXG" evidence="4">
    <location>
        <begin position="48"/>
        <end position="52"/>
    </location>
</feature>
<dbReference type="GO" id="GO:0016042">
    <property type="term" value="P:lipid catabolic process"/>
    <property type="evidence" value="ECO:0007669"/>
    <property type="project" value="UniProtKB-UniRule"/>
</dbReference>
<feature type="domain" description="PNPLA" evidence="6">
    <location>
        <begin position="17"/>
        <end position="179"/>
    </location>
</feature>
<accession>A0A919KYJ9</accession>
<evidence type="ECO:0000256" key="1">
    <source>
        <dbReference type="ARBA" id="ARBA00022801"/>
    </source>
</evidence>
<keyword evidence="1 4" id="KW-0378">Hydrolase</keyword>
<dbReference type="InterPro" id="IPR050301">
    <property type="entry name" value="NTE"/>
</dbReference>
<dbReference type="SUPFAM" id="SSF52151">
    <property type="entry name" value="FabD/lysophospholipase-like"/>
    <property type="match status" value="1"/>
</dbReference>
<dbReference type="InterPro" id="IPR016035">
    <property type="entry name" value="Acyl_Trfase/lysoPLipase"/>
</dbReference>
<protein>
    <submittedName>
        <fullName evidence="7">Patatin</fullName>
    </submittedName>
</protein>
<name>A0A919KYJ9_9MICO</name>
<keyword evidence="8" id="KW-1185">Reference proteome</keyword>
<sequence length="311" mass="32810">METSSPGLSTLPRPVAMAVGGGGVFGAAHVGFGYALEERGFIPDRIVGTSAGAINGAIAAAHPGEAAPWLDRVWTHLRRREVFPLSYLSSRGSIAANRGLRRQLARAGLPRRIEKLEIPFAAVATDLSDGTAAVMSTGDLESALLASSAIPGVLPPVFREGRTLIDGGIVAQVPVRAALQAGAASIVVLLTERENRPLLPTGPPLRAQAVAFRAALLMMHQQIERDLLDVSRQVPTVVLPTGIAEWPAPWDFRHSRWMIDTASRAAGHFLDELRVSGPGLYRSVGTSEPPAAPRDAAKDAAETTPALEAGR</sequence>
<reference evidence="7" key="1">
    <citation type="journal article" date="2014" name="Int. J. Syst. Evol. Microbiol.">
        <title>Complete genome sequence of Corynebacterium casei LMG S-19264T (=DSM 44701T), isolated from a smear-ripened cheese.</title>
        <authorList>
            <consortium name="US DOE Joint Genome Institute (JGI-PGF)"/>
            <person name="Walter F."/>
            <person name="Albersmeier A."/>
            <person name="Kalinowski J."/>
            <person name="Ruckert C."/>
        </authorList>
    </citation>
    <scope>NUCLEOTIDE SEQUENCE</scope>
    <source>
        <strain evidence="7">CGMCC 4.7398</strain>
    </source>
</reference>
<dbReference type="EMBL" id="BNAS01000006">
    <property type="protein sequence ID" value="GHH77382.1"/>
    <property type="molecule type" value="Genomic_DNA"/>
</dbReference>
<dbReference type="AlphaFoldDB" id="A0A919KYJ9"/>
<dbReference type="Pfam" id="PF01734">
    <property type="entry name" value="Patatin"/>
    <property type="match status" value="1"/>
</dbReference>
<evidence type="ECO:0000256" key="5">
    <source>
        <dbReference type="SAM" id="MobiDB-lite"/>
    </source>
</evidence>
<dbReference type="PROSITE" id="PS51635">
    <property type="entry name" value="PNPLA"/>
    <property type="match status" value="1"/>
</dbReference>
<dbReference type="Gene3D" id="3.40.1090.10">
    <property type="entry name" value="Cytosolic phospholipase A2 catalytic domain"/>
    <property type="match status" value="2"/>
</dbReference>
<proteinExistence type="predicted"/>
<gene>
    <name evidence="7" type="ORF">GCM10017772_38260</name>
</gene>
<keyword evidence="3 4" id="KW-0443">Lipid metabolism</keyword>
<evidence type="ECO:0000259" key="6">
    <source>
        <dbReference type="PROSITE" id="PS51635"/>
    </source>
</evidence>
<dbReference type="InterPro" id="IPR002641">
    <property type="entry name" value="PNPLA_dom"/>
</dbReference>
<comment type="caution">
    <text evidence="7">The sequence shown here is derived from an EMBL/GenBank/DDBJ whole genome shotgun (WGS) entry which is preliminary data.</text>
</comment>
<keyword evidence="2 4" id="KW-0442">Lipid degradation</keyword>
<evidence type="ECO:0000256" key="2">
    <source>
        <dbReference type="ARBA" id="ARBA00022963"/>
    </source>
</evidence>
<reference evidence="7" key="2">
    <citation type="submission" date="2020-09" db="EMBL/GenBank/DDBJ databases">
        <authorList>
            <person name="Sun Q."/>
            <person name="Zhou Y."/>
        </authorList>
    </citation>
    <scope>NUCLEOTIDE SEQUENCE</scope>
    <source>
        <strain evidence="7">CGMCC 4.7398</strain>
    </source>
</reference>
<dbReference type="PANTHER" id="PTHR14226">
    <property type="entry name" value="NEUROPATHY TARGET ESTERASE/SWISS CHEESE D.MELANOGASTER"/>
    <property type="match status" value="1"/>
</dbReference>
<dbReference type="GO" id="GO:0016787">
    <property type="term" value="F:hydrolase activity"/>
    <property type="evidence" value="ECO:0007669"/>
    <property type="project" value="UniProtKB-UniRule"/>
</dbReference>
<evidence type="ECO:0000313" key="7">
    <source>
        <dbReference type="EMBL" id="GHH77382.1"/>
    </source>
</evidence>
<evidence type="ECO:0000256" key="4">
    <source>
        <dbReference type="PROSITE-ProRule" id="PRU01161"/>
    </source>
</evidence>
<dbReference type="PANTHER" id="PTHR14226:SF29">
    <property type="entry name" value="NEUROPATHY TARGET ESTERASE SWS"/>
    <property type="match status" value="1"/>
</dbReference>
<organism evidence="7 8">
    <name type="scientific">Promicromonospora soli</name>
    <dbReference type="NCBI Taxonomy" id="2035533"/>
    <lineage>
        <taxon>Bacteria</taxon>
        <taxon>Bacillati</taxon>
        <taxon>Actinomycetota</taxon>
        <taxon>Actinomycetes</taxon>
        <taxon>Micrococcales</taxon>
        <taxon>Promicromonosporaceae</taxon>
        <taxon>Promicromonospora</taxon>
    </lineage>
</organism>
<feature type="short sequence motif" description="DGA/G" evidence="4">
    <location>
        <begin position="166"/>
        <end position="168"/>
    </location>
</feature>